<protein>
    <submittedName>
        <fullName evidence="2">Type II toxin-antitoxin system RelE/ParE family toxin</fullName>
    </submittedName>
</protein>
<keyword evidence="1" id="KW-1185">Reference proteome</keyword>
<reference evidence="2" key="1">
    <citation type="submission" date="2016-11" db="UniProtKB">
        <authorList>
            <consortium name="WormBaseParasite"/>
        </authorList>
    </citation>
    <scope>IDENTIFICATION</scope>
</reference>
<proteinExistence type="predicted"/>
<dbReference type="AlphaFoldDB" id="A0A1I7XAA1"/>
<sequence>MEPRIEITKLSARNPQILNEYKQGCDYKIYPDKVLALDRIIKNPHKVTLHERFSLIEKGCWMEIRMPYDKNNRIVKLIRYISSSKENGHNWNKNMSEFMGNGDQKVSKFNQWKKELGDNGVIWRNFGGDDENEDNLQSIYLHY</sequence>
<organism evidence="1 2">
    <name type="scientific">Heterorhabditis bacteriophora</name>
    <name type="common">Entomopathogenic nematode worm</name>
    <dbReference type="NCBI Taxonomy" id="37862"/>
    <lineage>
        <taxon>Eukaryota</taxon>
        <taxon>Metazoa</taxon>
        <taxon>Ecdysozoa</taxon>
        <taxon>Nematoda</taxon>
        <taxon>Chromadorea</taxon>
        <taxon>Rhabditida</taxon>
        <taxon>Rhabditina</taxon>
        <taxon>Rhabditomorpha</taxon>
        <taxon>Strongyloidea</taxon>
        <taxon>Heterorhabditidae</taxon>
        <taxon>Heterorhabditis</taxon>
    </lineage>
</organism>
<dbReference type="Proteomes" id="UP000095283">
    <property type="component" value="Unplaced"/>
</dbReference>
<accession>A0A1I7XAA1</accession>
<evidence type="ECO:0000313" key="1">
    <source>
        <dbReference type="Proteomes" id="UP000095283"/>
    </source>
</evidence>
<name>A0A1I7XAA1_HETBA</name>
<dbReference type="WBParaSite" id="Hba_14521">
    <property type="protein sequence ID" value="Hba_14521"/>
    <property type="gene ID" value="Hba_14521"/>
</dbReference>
<evidence type="ECO:0000313" key="2">
    <source>
        <dbReference type="WBParaSite" id="Hba_14521"/>
    </source>
</evidence>